<dbReference type="InterPro" id="IPR000719">
    <property type="entry name" value="Prot_kinase_dom"/>
</dbReference>
<evidence type="ECO:0000256" key="4">
    <source>
        <dbReference type="ARBA" id="ARBA00022741"/>
    </source>
</evidence>
<dbReference type="AlphaFoldDB" id="A0A7T6XRH8"/>
<dbReference type="Pfam" id="PF00069">
    <property type="entry name" value="Pkinase"/>
    <property type="match status" value="1"/>
</dbReference>
<evidence type="ECO:0000313" key="12">
    <source>
        <dbReference type="EMBL" id="QQK46080.1"/>
    </source>
</evidence>
<proteinExistence type="inferred from homology"/>
<keyword evidence="5 12" id="KW-0418">Kinase</keyword>
<name>A0A7T6XRH8_PENDI</name>
<dbReference type="InterPro" id="IPR011009">
    <property type="entry name" value="Kinase-like_dom_sf"/>
</dbReference>
<dbReference type="Gene3D" id="3.30.200.20">
    <property type="entry name" value="Phosphorylase Kinase, domain 1"/>
    <property type="match status" value="1"/>
</dbReference>
<dbReference type="GO" id="GO:0004674">
    <property type="term" value="F:protein serine/threonine kinase activity"/>
    <property type="evidence" value="ECO:0007669"/>
    <property type="project" value="UniProtKB-KW"/>
</dbReference>
<dbReference type="EC" id="2.7.11.1" evidence="1"/>
<feature type="binding site" evidence="9">
    <location>
        <position position="60"/>
    </location>
    <ligand>
        <name>ATP</name>
        <dbReference type="ChEBI" id="CHEBI:30616"/>
    </ligand>
</feature>
<sequence>MSQAIEEEMIPGYTAGRYYPTRIGEILKDRYQVVGKLGFGASSTVWLARDMDYRRYVALKIFITSASMGQQLDDEPKIYKLIEDAPRKHPGRKYVRSLLDSFDNSVDEDQHRCLVHPPLWESVLDFLFRNPVQRLPTPILAVTLHRLFLALDYLHTQCKIIHTDIKADNIMFGIDDDSVLSDFENNELQDPCPRKHSEDIQPDIYRAPEVILQVPWSYSVDIWNVGCVIWNLYEGGSLFSGQDPEYQNYRSRAHLAGMIRLLGPPPSSFLARGNLTQKFFSDEGDLYAKDLVGEHISLEQRENSLEGEEKEMFLRLVRKMLQWEPEKRSSAMELEQDEWMQAELHK</sequence>
<dbReference type="GO" id="GO:0000245">
    <property type="term" value="P:spliceosomal complex assembly"/>
    <property type="evidence" value="ECO:0007669"/>
    <property type="project" value="TreeGrafter"/>
</dbReference>
<dbReference type="GO" id="GO:0050684">
    <property type="term" value="P:regulation of mRNA processing"/>
    <property type="evidence" value="ECO:0007669"/>
    <property type="project" value="TreeGrafter"/>
</dbReference>
<feature type="domain" description="Protein kinase" evidence="11">
    <location>
        <begin position="31"/>
        <end position="340"/>
    </location>
</feature>
<dbReference type="Proteomes" id="UP000595662">
    <property type="component" value="Chromosome 4"/>
</dbReference>
<dbReference type="GO" id="GO:0005524">
    <property type="term" value="F:ATP binding"/>
    <property type="evidence" value="ECO:0007669"/>
    <property type="project" value="UniProtKB-UniRule"/>
</dbReference>
<reference evidence="12 13" key="1">
    <citation type="submission" date="2020-08" db="EMBL/GenBank/DDBJ databases">
        <title>The completed genome sequence of the pathogenic ascomycete fungus Penicillium digitatum.</title>
        <authorList>
            <person name="Wang M."/>
        </authorList>
    </citation>
    <scope>NUCLEOTIDE SEQUENCE [LARGE SCALE GENOMIC DNA]</scope>
    <source>
        <strain evidence="12 13">PdW03</strain>
    </source>
</reference>
<dbReference type="Gene3D" id="1.10.510.10">
    <property type="entry name" value="Transferase(Phosphotransferase) domain 1"/>
    <property type="match status" value="1"/>
</dbReference>
<evidence type="ECO:0000256" key="1">
    <source>
        <dbReference type="ARBA" id="ARBA00012513"/>
    </source>
</evidence>
<evidence type="ECO:0000256" key="10">
    <source>
        <dbReference type="RuleBase" id="RU000304"/>
    </source>
</evidence>
<dbReference type="EMBL" id="CP060777">
    <property type="protein sequence ID" value="QQK46080.1"/>
    <property type="molecule type" value="Genomic_DNA"/>
</dbReference>
<protein>
    <recommendedName>
        <fullName evidence="1">non-specific serine/threonine protein kinase</fullName>
        <ecNumber evidence="1">2.7.11.1</ecNumber>
    </recommendedName>
</protein>
<dbReference type="PROSITE" id="PS50011">
    <property type="entry name" value="PROTEIN_KINASE_DOM"/>
    <property type="match status" value="1"/>
</dbReference>
<organism evidence="12 13">
    <name type="scientific">Penicillium digitatum</name>
    <name type="common">Green mold</name>
    <dbReference type="NCBI Taxonomy" id="36651"/>
    <lineage>
        <taxon>Eukaryota</taxon>
        <taxon>Fungi</taxon>
        <taxon>Dikarya</taxon>
        <taxon>Ascomycota</taxon>
        <taxon>Pezizomycotina</taxon>
        <taxon>Eurotiomycetes</taxon>
        <taxon>Eurotiomycetidae</taxon>
        <taxon>Eurotiales</taxon>
        <taxon>Aspergillaceae</taxon>
        <taxon>Penicillium</taxon>
    </lineage>
</organism>
<evidence type="ECO:0000256" key="3">
    <source>
        <dbReference type="ARBA" id="ARBA00022679"/>
    </source>
</evidence>
<evidence type="ECO:0000256" key="5">
    <source>
        <dbReference type="ARBA" id="ARBA00022777"/>
    </source>
</evidence>
<comment type="catalytic activity">
    <reaction evidence="8">
        <text>L-seryl-[protein] + ATP = O-phospho-L-seryl-[protein] + ADP + H(+)</text>
        <dbReference type="Rhea" id="RHEA:17989"/>
        <dbReference type="Rhea" id="RHEA-COMP:9863"/>
        <dbReference type="Rhea" id="RHEA-COMP:11604"/>
        <dbReference type="ChEBI" id="CHEBI:15378"/>
        <dbReference type="ChEBI" id="CHEBI:29999"/>
        <dbReference type="ChEBI" id="CHEBI:30616"/>
        <dbReference type="ChEBI" id="CHEBI:83421"/>
        <dbReference type="ChEBI" id="CHEBI:456216"/>
        <dbReference type="EC" id="2.7.11.1"/>
    </reaction>
</comment>
<dbReference type="RefSeq" id="XP_014534707.2">
    <property type="nucleotide sequence ID" value="XM_014679221.2"/>
</dbReference>
<dbReference type="KEGG" id="pdp:PDIP_44170"/>
<accession>A0A7T6XRH8</accession>
<evidence type="ECO:0000259" key="11">
    <source>
        <dbReference type="PROSITE" id="PS50011"/>
    </source>
</evidence>
<dbReference type="PROSITE" id="PS00107">
    <property type="entry name" value="PROTEIN_KINASE_ATP"/>
    <property type="match status" value="1"/>
</dbReference>
<comment type="catalytic activity">
    <reaction evidence="7">
        <text>L-threonyl-[protein] + ATP = O-phospho-L-threonyl-[protein] + ADP + H(+)</text>
        <dbReference type="Rhea" id="RHEA:46608"/>
        <dbReference type="Rhea" id="RHEA-COMP:11060"/>
        <dbReference type="Rhea" id="RHEA-COMP:11605"/>
        <dbReference type="ChEBI" id="CHEBI:15378"/>
        <dbReference type="ChEBI" id="CHEBI:30013"/>
        <dbReference type="ChEBI" id="CHEBI:30616"/>
        <dbReference type="ChEBI" id="CHEBI:61977"/>
        <dbReference type="ChEBI" id="CHEBI:456216"/>
        <dbReference type="EC" id="2.7.11.1"/>
    </reaction>
</comment>
<dbReference type="InterPro" id="IPR008271">
    <property type="entry name" value="Ser/Thr_kinase_AS"/>
</dbReference>
<keyword evidence="4 9" id="KW-0547">Nucleotide-binding</keyword>
<evidence type="ECO:0000256" key="9">
    <source>
        <dbReference type="PROSITE-ProRule" id="PRU10141"/>
    </source>
</evidence>
<dbReference type="InterPro" id="IPR051334">
    <property type="entry name" value="SRPK"/>
</dbReference>
<evidence type="ECO:0000313" key="13">
    <source>
        <dbReference type="Proteomes" id="UP000595662"/>
    </source>
</evidence>
<dbReference type="InterPro" id="IPR017441">
    <property type="entry name" value="Protein_kinase_ATP_BS"/>
</dbReference>
<dbReference type="GeneID" id="26232735"/>
<evidence type="ECO:0000256" key="8">
    <source>
        <dbReference type="ARBA" id="ARBA00048679"/>
    </source>
</evidence>
<keyword evidence="6 9" id="KW-0067">ATP-binding</keyword>
<evidence type="ECO:0000256" key="7">
    <source>
        <dbReference type="ARBA" id="ARBA00047899"/>
    </source>
</evidence>
<comment type="similarity">
    <text evidence="10">Belongs to the protein kinase superfamily.</text>
</comment>
<keyword evidence="2 10" id="KW-0723">Serine/threonine-protein kinase</keyword>
<dbReference type="PANTHER" id="PTHR47634:SF9">
    <property type="entry name" value="PROTEIN KINASE DOMAIN-CONTAINING PROTEIN-RELATED"/>
    <property type="match status" value="1"/>
</dbReference>
<dbReference type="VEuPathDB" id="FungiDB:PDIP_07250"/>
<dbReference type="SMART" id="SM00220">
    <property type="entry name" value="S_TKc"/>
    <property type="match status" value="1"/>
</dbReference>
<keyword evidence="3" id="KW-0808">Transferase</keyword>
<evidence type="ECO:0000256" key="2">
    <source>
        <dbReference type="ARBA" id="ARBA00022527"/>
    </source>
</evidence>
<evidence type="ECO:0000256" key="6">
    <source>
        <dbReference type="ARBA" id="ARBA00022840"/>
    </source>
</evidence>
<gene>
    <name evidence="12" type="ORF">Pdw03_0978</name>
</gene>
<dbReference type="PANTHER" id="PTHR47634">
    <property type="entry name" value="PROTEIN KINASE DOMAIN-CONTAINING PROTEIN-RELATED"/>
    <property type="match status" value="1"/>
</dbReference>
<dbReference type="SUPFAM" id="SSF56112">
    <property type="entry name" value="Protein kinase-like (PK-like)"/>
    <property type="match status" value="1"/>
</dbReference>
<dbReference type="PROSITE" id="PS00108">
    <property type="entry name" value="PROTEIN_KINASE_ST"/>
    <property type="match status" value="1"/>
</dbReference>